<keyword evidence="1" id="KW-1133">Transmembrane helix</keyword>
<organism evidence="2">
    <name type="scientific">Sesamum latifolium</name>
    <dbReference type="NCBI Taxonomy" id="2727402"/>
    <lineage>
        <taxon>Eukaryota</taxon>
        <taxon>Viridiplantae</taxon>
        <taxon>Streptophyta</taxon>
        <taxon>Embryophyta</taxon>
        <taxon>Tracheophyta</taxon>
        <taxon>Spermatophyta</taxon>
        <taxon>Magnoliopsida</taxon>
        <taxon>eudicotyledons</taxon>
        <taxon>Gunneridae</taxon>
        <taxon>Pentapetalae</taxon>
        <taxon>asterids</taxon>
        <taxon>lamiids</taxon>
        <taxon>Lamiales</taxon>
        <taxon>Pedaliaceae</taxon>
        <taxon>Sesamum</taxon>
    </lineage>
</organism>
<dbReference type="AlphaFoldDB" id="A0AAW2WRV9"/>
<accession>A0AAW2WRV9</accession>
<proteinExistence type="predicted"/>
<keyword evidence="1" id="KW-0812">Transmembrane</keyword>
<dbReference type="PANTHER" id="PTHR33116">
    <property type="entry name" value="REVERSE TRANSCRIPTASE ZINC-BINDING DOMAIN-CONTAINING PROTEIN-RELATED-RELATED"/>
    <property type="match status" value="1"/>
</dbReference>
<gene>
    <name evidence="2" type="ORF">Slati_2177600</name>
</gene>
<evidence type="ECO:0000313" key="2">
    <source>
        <dbReference type="EMBL" id="KAL0444549.1"/>
    </source>
</evidence>
<evidence type="ECO:0000256" key="1">
    <source>
        <dbReference type="SAM" id="Phobius"/>
    </source>
</evidence>
<dbReference type="PANTHER" id="PTHR33116:SF78">
    <property type="entry name" value="OS12G0587133 PROTEIN"/>
    <property type="match status" value="1"/>
</dbReference>
<keyword evidence="1" id="KW-0472">Membrane</keyword>
<reference evidence="2" key="2">
    <citation type="journal article" date="2024" name="Plant">
        <title>Genomic evolution and insights into agronomic trait innovations of Sesamum species.</title>
        <authorList>
            <person name="Miao H."/>
            <person name="Wang L."/>
            <person name="Qu L."/>
            <person name="Liu H."/>
            <person name="Sun Y."/>
            <person name="Le M."/>
            <person name="Wang Q."/>
            <person name="Wei S."/>
            <person name="Zheng Y."/>
            <person name="Lin W."/>
            <person name="Duan Y."/>
            <person name="Cao H."/>
            <person name="Xiong S."/>
            <person name="Wang X."/>
            <person name="Wei L."/>
            <person name="Li C."/>
            <person name="Ma Q."/>
            <person name="Ju M."/>
            <person name="Zhao R."/>
            <person name="Li G."/>
            <person name="Mu C."/>
            <person name="Tian Q."/>
            <person name="Mei H."/>
            <person name="Zhang T."/>
            <person name="Gao T."/>
            <person name="Zhang H."/>
        </authorList>
    </citation>
    <scope>NUCLEOTIDE SEQUENCE</scope>
    <source>
        <strain evidence="2">KEN1</strain>
    </source>
</reference>
<sequence>MGGNNLSFAGRVQLIRSVLMALNVYWAMAFILPKGIIREVEKQLCSFLWKGSSGGGYPKVAWQQVCRPIEEGAKEYRTSLHSIMH</sequence>
<protein>
    <submittedName>
        <fullName evidence="2">Uncharacterized protein</fullName>
    </submittedName>
</protein>
<feature type="transmembrane region" description="Helical" evidence="1">
    <location>
        <begin position="14"/>
        <end position="32"/>
    </location>
</feature>
<reference evidence="2" key="1">
    <citation type="submission" date="2020-06" db="EMBL/GenBank/DDBJ databases">
        <authorList>
            <person name="Li T."/>
            <person name="Hu X."/>
            <person name="Zhang T."/>
            <person name="Song X."/>
            <person name="Zhang H."/>
            <person name="Dai N."/>
            <person name="Sheng W."/>
            <person name="Hou X."/>
            <person name="Wei L."/>
        </authorList>
    </citation>
    <scope>NUCLEOTIDE SEQUENCE</scope>
    <source>
        <strain evidence="2">KEN1</strain>
        <tissue evidence="2">Leaf</tissue>
    </source>
</reference>
<name>A0AAW2WRV9_9LAMI</name>
<comment type="caution">
    <text evidence="2">The sequence shown here is derived from an EMBL/GenBank/DDBJ whole genome shotgun (WGS) entry which is preliminary data.</text>
</comment>
<dbReference type="EMBL" id="JACGWN010000007">
    <property type="protein sequence ID" value="KAL0444549.1"/>
    <property type="molecule type" value="Genomic_DNA"/>
</dbReference>